<dbReference type="AlphaFoldDB" id="A0AAW5QUT4"/>
<evidence type="ECO:0000259" key="1">
    <source>
        <dbReference type="Pfam" id="PF02627"/>
    </source>
</evidence>
<name>A0AAW5QUT4_9HYPH</name>
<dbReference type="Proteomes" id="UP001320898">
    <property type="component" value="Unassembled WGS sequence"/>
</dbReference>
<proteinExistence type="predicted"/>
<dbReference type="InterPro" id="IPR029032">
    <property type="entry name" value="AhpD-like"/>
</dbReference>
<organism evidence="2 3">
    <name type="scientific">Microbaculum marinisediminis</name>
    <dbReference type="NCBI Taxonomy" id="2931392"/>
    <lineage>
        <taxon>Bacteria</taxon>
        <taxon>Pseudomonadati</taxon>
        <taxon>Pseudomonadota</taxon>
        <taxon>Alphaproteobacteria</taxon>
        <taxon>Hyphomicrobiales</taxon>
        <taxon>Tepidamorphaceae</taxon>
        <taxon>Microbaculum</taxon>
    </lineage>
</organism>
<accession>A0AAW5QUT4</accession>
<gene>
    <name evidence="2" type="ORF">MUB46_08260</name>
</gene>
<comment type="caution">
    <text evidence="2">The sequence shown here is derived from an EMBL/GenBank/DDBJ whole genome shotgun (WGS) entry which is preliminary data.</text>
</comment>
<protein>
    <recommendedName>
        <fullName evidence="1">Carboxymuconolactone decarboxylase-like domain-containing protein</fullName>
    </recommendedName>
</protein>
<dbReference type="SUPFAM" id="SSF69118">
    <property type="entry name" value="AhpD-like"/>
    <property type="match status" value="1"/>
</dbReference>
<evidence type="ECO:0000313" key="3">
    <source>
        <dbReference type="Proteomes" id="UP001320898"/>
    </source>
</evidence>
<reference evidence="2 3" key="1">
    <citation type="submission" date="2022-04" db="EMBL/GenBank/DDBJ databases">
        <authorList>
            <person name="Ye Y.-Q."/>
            <person name="Du Z.-J."/>
        </authorList>
    </citation>
    <scope>NUCLEOTIDE SEQUENCE [LARGE SCALE GENOMIC DNA]</scope>
    <source>
        <strain evidence="2 3">A6E488</strain>
    </source>
</reference>
<keyword evidence="3" id="KW-1185">Reference proteome</keyword>
<feature type="domain" description="Carboxymuconolactone decarboxylase-like" evidence="1">
    <location>
        <begin position="149"/>
        <end position="209"/>
    </location>
</feature>
<dbReference type="Gene3D" id="1.20.1290.10">
    <property type="entry name" value="AhpD-like"/>
    <property type="match status" value="1"/>
</dbReference>
<evidence type="ECO:0000313" key="2">
    <source>
        <dbReference type="EMBL" id="MCT8971841.1"/>
    </source>
</evidence>
<dbReference type="EMBL" id="JALIDZ010000003">
    <property type="protein sequence ID" value="MCT8971841.1"/>
    <property type="molecule type" value="Genomic_DNA"/>
</dbReference>
<dbReference type="InterPro" id="IPR003779">
    <property type="entry name" value="CMD-like"/>
</dbReference>
<sequence>MDGLSLDALRKMVQDRLASVSDGQPLSDLDAALVRFALACSPFALHPQLSRSTAQDALRAGATPAQLHTVVVLVSGVGVHALMEGSRLVDALCHGPEADAPLSRDQQEIWDRHVGDRRIWKQLDAQVPGFLKSLLRQSPRAFESFFPSMAVAWQEEALTPVQIEMICIALDAMQAQRYGPGLRLHLDAAVGLGAGRRQLLQVLDIAAAPLPHPGIP</sequence>
<dbReference type="Pfam" id="PF02627">
    <property type="entry name" value="CMD"/>
    <property type="match status" value="1"/>
</dbReference>
<dbReference type="RefSeq" id="WP_261615409.1">
    <property type="nucleotide sequence ID" value="NZ_JALIDZ010000003.1"/>
</dbReference>